<name>S7PX41_GLOTA</name>
<dbReference type="GO" id="GO:0044550">
    <property type="term" value="P:secondary metabolite biosynthetic process"/>
    <property type="evidence" value="ECO:0007669"/>
    <property type="project" value="TreeGrafter"/>
</dbReference>
<reference evidence="6 7" key="1">
    <citation type="journal article" date="2012" name="Science">
        <title>The Paleozoic origin of enzymatic lignin decomposition reconstructed from 31 fungal genomes.</title>
        <authorList>
            <person name="Floudas D."/>
            <person name="Binder M."/>
            <person name="Riley R."/>
            <person name="Barry K."/>
            <person name="Blanchette R.A."/>
            <person name="Henrissat B."/>
            <person name="Martinez A.T."/>
            <person name="Otillar R."/>
            <person name="Spatafora J.W."/>
            <person name="Yadav J.S."/>
            <person name="Aerts A."/>
            <person name="Benoit I."/>
            <person name="Boyd A."/>
            <person name="Carlson A."/>
            <person name="Copeland A."/>
            <person name="Coutinho P.M."/>
            <person name="de Vries R.P."/>
            <person name="Ferreira P."/>
            <person name="Findley K."/>
            <person name="Foster B."/>
            <person name="Gaskell J."/>
            <person name="Glotzer D."/>
            <person name="Gorecki P."/>
            <person name="Heitman J."/>
            <person name="Hesse C."/>
            <person name="Hori C."/>
            <person name="Igarashi K."/>
            <person name="Jurgens J.A."/>
            <person name="Kallen N."/>
            <person name="Kersten P."/>
            <person name="Kohler A."/>
            <person name="Kuees U."/>
            <person name="Kumar T.K.A."/>
            <person name="Kuo A."/>
            <person name="LaButti K."/>
            <person name="Larrondo L.F."/>
            <person name="Lindquist E."/>
            <person name="Ling A."/>
            <person name="Lombard V."/>
            <person name="Lucas S."/>
            <person name="Lundell T."/>
            <person name="Martin R."/>
            <person name="McLaughlin D.J."/>
            <person name="Morgenstern I."/>
            <person name="Morin E."/>
            <person name="Murat C."/>
            <person name="Nagy L.G."/>
            <person name="Nolan M."/>
            <person name="Ohm R.A."/>
            <person name="Patyshakuliyeva A."/>
            <person name="Rokas A."/>
            <person name="Ruiz-Duenas F.J."/>
            <person name="Sabat G."/>
            <person name="Salamov A."/>
            <person name="Samejima M."/>
            <person name="Schmutz J."/>
            <person name="Slot J.C."/>
            <person name="St John F."/>
            <person name="Stenlid J."/>
            <person name="Sun H."/>
            <person name="Sun S."/>
            <person name="Syed K."/>
            <person name="Tsang A."/>
            <person name="Wiebenga A."/>
            <person name="Young D."/>
            <person name="Pisabarro A."/>
            <person name="Eastwood D.C."/>
            <person name="Martin F."/>
            <person name="Cullen D."/>
            <person name="Grigoriev I.V."/>
            <person name="Hibbett D.S."/>
        </authorList>
    </citation>
    <scope>NUCLEOTIDE SEQUENCE [LARGE SCALE GENOMIC DNA]</scope>
    <source>
        <strain evidence="6 7">ATCC 11539</strain>
    </source>
</reference>
<dbReference type="KEGG" id="gtr:GLOTRDRAFT_95824"/>
<keyword evidence="1" id="KW-0285">Flavoprotein</keyword>
<dbReference type="RefSeq" id="XP_007869356.1">
    <property type="nucleotide sequence ID" value="XM_007871165.1"/>
</dbReference>
<dbReference type="Pfam" id="PF01494">
    <property type="entry name" value="FAD_binding_3"/>
    <property type="match status" value="1"/>
</dbReference>
<dbReference type="InterPro" id="IPR036188">
    <property type="entry name" value="FAD/NAD-bd_sf"/>
</dbReference>
<feature type="domain" description="FAD-binding" evidence="5">
    <location>
        <begin position="21"/>
        <end position="389"/>
    </location>
</feature>
<keyword evidence="2" id="KW-0274">FAD</keyword>
<dbReference type="GO" id="GO:0071949">
    <property type="term" value="F:FAD binding"/>
    <property type="evidence" value="ECO:0007669"/>
    <property type="project" value="InterPro"/>
</dbReference>
<accession>S7PX41</accession>
<evidence type="ECO:0000256" key="3">
    <source>
        <dbReference type="ARBA" id="ARBA00023002"/>
    </source>
</evidence>
<evidence type="ECO:0000313" key="7">
    <source>
        <dbReference type="Proteomes" id="UP000030669"/>
    </source>
</evidence>
<dbReference type="OrthoDB" id="417877at2759"/>
<evidence type="ECO:0000313" key="6">
    <source>
        <dbReference type="EMBL" id="EPQ52171.1"/>
    </source>
</evidence>
<dbReference type="AlphaFoldDB" id="S7PX41"/>
<dbReference type="SUPFAM" id="SSF54373">
    <property type="entry name" value="FAD-linked reductases, C-terminal domain"/>
    <property type="match status" value="1"/>
</dbReference>
<sequence length="448" mass="49635">MSAPNTEAYLAPLDASKSSITIGIVGGGIGGVVTAIALGRIGYTIHLFEQAPKFAEIGAGIALGPNSLQALERLSSDLSTPILANYESVATIEEHNGLWFRFTKWDTQEEITEVRTTGKNSSVHRARFLESLLPLLPKTVTTHFASRVNKVENLPGNKVLIHTTPPHQPHPDYPSETTESGRTFEVDVCIGCDGVKSAVRGSIGLSLTYGYDVTTRVDAVVRYTGTYAYRGLLPLDKAIERTGERHILTFPIEQGTILNLVAFVSDRTAPEDQRVWNSGPWVVPVTKDQMKADFAGWDKDVLDYLDLIEKPERWALHELVPLDKWTVGRVTLLGDSAHASLPHNGAGAGQATEDAYILASLLRLPGCTAENIDKFLLAYEKFRLPRAAKQQVWALRTGEVYEMESPLGNDWDKIGENLRERYRWIWEHDLEADLKEAVEWLKAEGVVH</sequence>
<dbReference type="HOGENOM" id="CLU_009665_6_3_1"/>
<evidence type="ECO:0000256" key="1">
    <source>
        <dbReference type="ARBA" id="ARBA00022630"/>
    </source>
</evidence>
<gene>
    <name evidence="6" type="ORF">GLOTRDRAFT_95824</name>
</gene>
<dbReference type="eggNOG" id="KOG2614">
    <property type="taxonomic scope" value="Eukaryota"/>
</dbReference>
<dbReference type="SUPFAM" id="SSF51905">
    <property type="entry name" value="FAD/NAD(P)-binding domain"/>
    <property type="match status" value="1"/>
</dbReference>
<dbReference type="STRING" id="670483.S7PX41"/>
<dbReference type="OMA" id="HVQKIIG"/>
<dbReference type="Proteomes" id="UP000030669">
    <property type="component" value="Unassembled WGS sequence"/>
</dbReference>
<evidence type="ECO:0000256" key="2">
    <source>
        <dbReference type="ARBA" id="ARBA00022827"/>
    </source>
</evidence>
<protein>
    <submittedName>
        <fullName evidence="6">FAD/NAD P-binding domain-containing protein</fullName>
    </submittedName>
</protein>
<keyword evidence="4" id="KW-1133">Transmembrane helix</keyword>
<dbReference type="PANTHER" id="PTHR46720">
    <property type="entry name" value="HYDROXYLASE, PUTATIVE (AFU_ORTHOLOGUE AFUA_3G01460)-RELATED"/>
    <property type="match status" value="1"/>
</dbReference>
<evidence type="ECO:0000256" key="4">
    <source>
        <dbReference type="SAM" id="Phobius"/>
    </source>
</evidence>
<proteinExistence type="predicted"/>
<dbReference type="PRINTS" id="PR00420">
    <property type="entry name" value="RNGMNOXGNASE"/>
</dbReference>
<dbReference type="PANTHER" id="PTHR46720:SF3">
    <property type="entry name" value="FAD-BINDING DOMAIN-CONTAINING PROTEIN-RELATED"/>
    <property type="match status" value="1"/>
</dbReference>
<dbReference type="GeneID" id="19309766"/>
<feature type="transmembrane region" description="Helical" evidence="4">
    <location>
        <begin position="20"/>
        <end position="43"/>
    </location>
</feature>
<evidence type="ECO:0000259" key="5">
    <source>
        <dbReference type="Pfam" id="PF01494"/>
    </source>
</evidence>
<keyword evidence="4" id="KW-0812">Transmembrane</keyword>
<keyword evidence="7" id="KW-1185">Reference proteome</keyword>
<keyword evidence="3" id="KW-0560">Oxidoreductase</keyword>
<dbReference type="InterPro" id="IPR051104">
    <property type="entry name" value="FAD_monoxygenase"/>
</dbReference>
<dbReference type="GO" id="GO:0016491">
    <property type="term" value="F:oxidoreductase activity"/>
    <property type="evidence" value="ECO:0007669"/>
    <property type="project" value="UniProtKB-KW"/>
</dbReference>
<dbReference type="EMBL" id="KB469308">
    <property type="protein sequence ID" value="EPQ52171.1"/>
    <property type="molecule type" value="Genomic_DNA"/>
</dbReference>
<keyword evidence="4" id="KW-0472">Membrane</keyword>
<organism evidence="6 7">
    <name type="scientific">Gloeophyllum trabeum (strain ATCC 11539 / FP-39264 / Madison 617)</name>
    <name type="common">Brown rot fungus</name>
    <dbReference type="NCBI Taxonomy" id="670483"/>
    <lineage>
        <taxon>Eukaryota</taxon>
        <taxon>Fungi</taxon>
        <taxon>Dikarya</taxon>
        <taxon>Basidiomycota</taxon>
        <taxon>Agaricomycotina</taxon>
        <taxon>Agaricomycetes</taxon>
        <taxon>Gloeophyllales</taxon>
        <taxon>Gloeophyllaceae</taxon>
        <taxon>Gloeophyllum</taxon>
    </lineage>
</organism>
<dbReference type="Gene3D" id="3.50.50.60">
    <property type="entry name" value="FAD/NAD(P)-binding domain"/>
    <property type="match status" value="1"/>
</dbReference>
<dbReference type="InterPro" id="IPR002938">
    <property type="entry name" value="FAD-bd"/>
</dbReference>